<evidence type="ECO:0000313" key="13">
    <source>
        <dbReference type="Proteomes" id="UP000800092"/>
    </source>
</evidence>
<dbReference type="GO" id="GO:0000324">
    <property type="term" value="C:fungal-type vacuole"/>
    <property type="evidence" value="ECO:0007669"/>
    <property type="project" value="TreeGrafter"/>
</dbReference>
<evidence type="ECO:0000256" key="6">
    <source>
        <dbReference type="ARBA" id="ARBA00022847"/>
    </source>
</evidence>
<dbReference type="InterPro" id="IPR006603">
    <property type="entry name" value="PQ-loop_rpt"/>
</dbReference>
<evidence type="ECO:0000256" key="10">
    <source>
        <dbReference type="ARBA" id="ARBA00048473"/>
    </source>
</evidence>
<organism evidence="12 13">
    <name type="scientific">Viridothelium virens</name>
    <name type="common">Speckled blister lichen</name>
    <name type="synonym">Trypethelium virens</name>
    <dbReference type="NCBI Taxonomy" id="1048519"/>
    <lineage>
        <taxon>Eukaryota</taxon>
        <taxon>Fungi</taxon>
        <taxon>Dikarya</taxon>
        <taxon>Ascomycota</taxon>
        <taxon>Pezizomycotina</taxon>
        <taxon>Dothideomycetes</taxon>
        <taxon>Dothideomycetes incertae sedis</taxon>
        <taxon>Trypetheliales</taxon>
        <taxon>Trypetheliaceae</taxon>
        <taxon>Viridothelium</taxon>
    </lineage>
</organism>
<keyword evidence="9" id="KW-0458">Lysosome</keyword>
<keyword evidence="8 11" id="KW-0472">Membrane</keyword>
<feature type="transmembrane region" description="Helical" evidence="11">
    <location>
        <begin position="241"/>
        <end position="260"/>
    </location>
</feature>
<name>A0A6A6H5T9_VIRVR</name>
<dbReference type="GO" id="GO:0015184">
    <property type="term" value="F:L-cystine transmembrane transporter activity"/>
    <property type="evidence" value="ECO:0007669"/>
    <property type="project" value="TreeGrafter"/>
</dbReference>
<evidence type="ECO:0000256" key="2">
    <source>
        <dbReference type="ARBA" id="ARBA00006855"/>
    </source>
</evidence>
<dbReference type="AlphaFoldDB" id="A0A6A6H5T9"/>
<feature type="transmembrane region" description="Helical" evidence="11">
    <location>
        <begin position="12"/>
        <end position="32"/>
    </location>
</feature>
<evidence type="ECO:0000313" key="12">
    <source>
        <dbReference type="EMBL" id="KAF2232903.1"/>
    </source>
</evidence>
<keyword evidence="13" id="KW-1185">Reference proteome</keyword>
<evidence type="ECO:0000256" key="3">
    <source>
        <dbReference type="ARBA" id="ARBA00022448"/>
    </source>
</evidence>
<evidence type="ECO:0000256" key="8">
    <source>
        <dbReference type="ARBA" id="ARBA00023136"/>
    </source>
</evidence>
<evidence type="ECO:0000256" key="1">
    <source>
        <dbReference type="ARBA" id="ARBA00004155"/>
    </source>
</evidence>
<proteinExistence type="inferred from homology"/>
<evidence type="ECO:0000256" key="4">
    <source>
        <dbReference type="ARBA" id="ARBA00022692"/>
    </source>
</evidence>
<dbReference type="OrthoDB" id="75720at2759"/>
<dbReference type="GO" id="GO:0005774">
    <property type="term" value="C:vacuolar membrane"/>
    <property type="evidence" value="ECO:0007669"/>
    <property type="project" value="TreeGrafter"/>
</dbReference>
<dbReference type="PANTHER" id="PTHR13131">
    <property type="entry name" value="CYSTINOSIN"/>
    <property type="match status" value="1"/>
</dbReference>
<evidence type="ECO:0000256" key="5">
    <source>
        <dbReference type="ARBA" id="ARBA00022737"/>
    </source>
</evidence>
<dbReference type="SMART" id="SM00679">
    <property type="entry name" value="CTNS"/>
    <property type="match status" value="2"/>
</dbReference>
<dbReference type="InterPro" id="IPR005282">
    <property type="entry name" value="LC_transporter"/>
</dbReference>
<feature type="transmembrane region" description="Helical" evidence="11">
    <location>
        <begin position="198"/>
        <end position="221"/>
    </location>
</feature>
<dbReference type="EMBL" id="ML991811">
    <property type="protein sequence ID" value="KAF2232903.1"/>
    <property type="molecule type" value="Genomic_DNA"/>
</dbReference>
<protein>
    <submittedName>
        <fullName evidence="12">Lysosomal L-cystine transporter</fullName>
    </submittedName>
</protein>
<keyword evidence="7 11" id="KW-1133">Transmembrane helix</keyword>
<keyword evidence="4 11" id="KW-0812">Transmembrane</keyword>
<dbReference type="PANTHER" id="PTHR13131:SF5">
    <property type="entry name" value="CYSTINOSIN"/>
    <property type="match status" value="1"/>
</dbReference>
<evidence type="ECO:0000256" key="7">
    <source>
        <dbReference type="ARBA" id="ARBA00022989"/>
    </source>
</evidence>
<dbReference type="Proteomes" id="UP000800092">
    <property type="component" value="Unassembled WGS sequence"/>
</dbReference>
<keyword evidence="5" id="KW-0677">Repeat</keyword>
<dbReference type="Pfam" id="PF04193">
    <property type="entry name" value="PQ-loop"/>
    <property type="match status" value="2"/>
</dbReference>
<gene>
    <name evidence="12" type="ORF">EV356DRAFT_504619</name>
</gene>
<dbReference type="FunFam" id="1.20.1280.290:FF:000016">
    <property type="entry name" value="Cystinosin homolog"/>
    <property type="match status" value="1"/>
</dbReference>
<evidence type="ECO:0000256" key="9">
    <source>
        <dbReference type="ARBA" id="ARBA00023228"/>
    </source>
</evidence>
<feature type="transmembrane region" description="Helical" evidence="11">
    <location>
        <begin position="92"/>
        <end position="111"/>
    </location>
</feature>
<keyword evidence="6" id="KW-0769">Symport</keyword>
<sequence>MMSDDDLVRFARVVSFLLGWTYFFCWSISFYPQPLENWRRRSTAGVAVDWPLANLPAFAAYTISTSVFLYSPSIRSQYAFRHPQAPRPTVELNDLAFAAHAFMVSVIYYSQFWPSLWGFKSGSGRNATKPTLGVVWGSLFGAFIVALVILIKGRDFGNDAAGWAWIDEIYALSYVKLIITVVKYMPQIWLNYKDKSTVGWSIVQVMLDFIGAILSLLQLFIDSALEGDWSGVTGNPVKFMLGNLGVVFNIIFITQHCILYRHAKDIEIEGNTDEQRPLLGANGHTHNANS</sequence>
<evidence type="ECO:0000256" key="11">
    <source>
        <dbReference type="SAM" id="Phobius"/>
    </source>
</evidence>
<reference evidence="12" key="1">
    <citation type="journal article" date="2020" name="Stud. Mycol.">
        <title>101 Dothideomycetes genomes: a test case for predicting lifestyles and emergence of pathogens.</title>
        <authorList>
            <person name="Haridas S."/>
            <person name="Albert R."/>
            <person name="Binder M."/>
            <person name="Bloem J."/>
            <person name="Labutti K."/>
            <person name="Salamov A."/>
            <person name="Andreopoulos B."/>
            <person name="Baker S."/>
            <person name="Barry K."/>
            <person name="Bills G."/>
            <person name="Bluhm B."/>
            <person name="Cannon C."/>
            <person name="Castanera R."/>
            <person name="Culley D."/>
            <person name="Daum C."/>
            <person name="Ezra D."/>
            <person name="Gonzalez J."/>
            <person name="Henrissat B."/>
            <person name="Kuo A."/>
            <person name="Liang C."/>
            <person name="Lipzen A."/>
            <person name="Lutzoni F."/>
            <person name="Magnuson J."/>
            <person name="Mondo S."/>
            <person name="Nolan M."/>
            <person name="Ohm R."/>
            <person name="Pangilinan J."/>
            <person name="Park H.-J."/>
            <person name="Ramirez L."/>
            <person name="Alfaro M."/>
            <person name="Sun H."/>
            <person name="Tritt A."/>
            <person name="Yoshinaga Y."/>
            <person name="Zwiers L.-H."/>
            <person name="Turgeon B."/>
            <person name="Goodwin S."/>
            <person name="Spatafora J."/>
            <person name="Crous P."/>
            <person name="Grigoriev I."/>
        </authorList>
    </citation>
    <scope>NUCLEOTIDE SEQUENCE</scope>
    <source>
        <strain evidence="12">Tuck. ex Michener</strain>
    </source>
</reference>
<feature type="transmembrane region" description="Helical" evidence="11">
    <location>
        <begin position="131"/>
        <end position="151"/>
    </location>
</feature>
<dbReference type="GO" id="GO:0015293">
    <property type="term" value="F:symporter activity"/>
    <property type="evidence" value="ECO:0007669"/>
    <property type="project" value="UniProtKB-KW"/>
</dbReference>
<dbReference type="Gene3D" id="1.20.1280.290">
    <property type="match status" value="1"/>
</dbReference>
<accession>A0A6A6H5T9</accession>
<comment type="similarity">
    <text evidence="2">Belongs to the cystinosin family.</text>
</comment>
<feature type="transmembrane region" description="Helical" evidence="11">
    <location>
        <begin position="52"/>
        <end position="71"/>
    </location>
</feature>
<keyword evidence="3" id="KW-0813">Transport</keyword>
<comment type="subcellular location">
    <subcellularLocation>
        <location evidence="1">Lysosome membrane</location>
        <topology evidence="1">Multi-pass membrane protein</topology>
    </subcellularLocation>
</comment>
<comment type="catalytic activity">
    <reaction evidence="10">
        <text>L-cystine(out) + H(+)(out) = L-cystine(in) + H(+)(in)</text>
        <dbReference type="Rhea" id="RHEA:66172"/>
        <dbReference type="ChEBI" id="CHEBI:15378"/>
        <dbReference type="ChEBI" id="CHEBI:35491"/>
    </reaction>
    <physiologicalReaction direction="left-to-right" evidence="10">
        <dbReference type="Rhea" id="RHEA:66173"/>
    </physiologicalReaction>
</comment>